<organism evidence="4 5">
    <name type="scientific">Pyrenophora tritici-repentis</name>
    <dbReference type="NCBI Taxonomy" id="45151"/>
    <lineage>
        <taxon>Eukaryota</taxon>
        <taxon>Fungi</taxon>
        <taxon>Dikarya</taxon>
        <taxon>Ascomycota</taxon>
        <taxon>Pezizomycotina</taxon>
        <taxon>Dothideomycetes</taxon>
        <taxon>Pleosporomycetidae</taxon>
        <taxon>Pleosporales</taxon>
        <taxon>Pleosporineae</taxon>
        <taxon>Pleosporaceae</taxon>
        <taxon>Pyrenophora</taxon>
    </lineage>
</organism>
<dbReference type="Pfam" id="PF23191">
    <property type="entry name" value="WHD_MCM3_C"/>
    <property type="match status" value="1"/>
</dbReference>
<proteinExistence type="predicted"/>
<gene>
    <name evidence="4" type="ORF">Ptr86124_004914</name>
    <name evidence="3" type="ORF">PtrM4_081930</name>
</gene>
<dbReference type="OrthoDB" id="10540055at2759"/>
<feature type="domain" description="MCM3-like winged helix" evidence="2">
    <location>
        <begin position="305"/>
        <end position="374"/>
    </location>
</feature>
<dbReference type="Proteomes" id="UP000249757">
    <property type="component" value="Unassembled WGS sequence"/>
</dbReference>
<dbReference type="EMBL" id="NRDI02000005">
    <property type="protein sequence ID" value="KAI1516377.1"/>
    <property type="molecule type" value="Genomic_DNA"/>
</dbReference>
<sequence length="378" mass="42818">MASSEQSTSNNKDGFKQKATREPQPQTPKRPNSIQKKKKTGSKSSTATESSRKAQTLRKYGMEGTRHYPIVLDPDFVIKVEDEGTVDSLINIDTAPPRHTDCIPALKDPGKPRGYLSMTDEQRESYDYRYFKAARDRDREAARKCKAILIGAGQSSKACRTEDKDTNDKSDEHNNAFINDDEPGDDESTRSTSPHPIPTATPLSPRHLNYFVTTFRHYIWLDTIPISTVVAQVNAWTKSHRGFSFSDAGALCGLQELERKGEIRVYDDKVFFPKAFHLLLVDARQTEEIISLQHPISPPSSSHTSLSTDQFTRFRNKLSKLVDSPAFNKDNLLSTEEVWQAINRVSSEKFNMKEVEEALVRLSKREEVTLLGGKRYFL</sequence>
<reference evidence="4" key="3">
    <citation type="journal article" date="2022" name="bioRxiv">
        <title>A global pangenome for the wheat fungal pathogen Pyrenophora tritici-repentis and prediction of effector protein structural homology.</title>
        <authorList>
            <person name="Moolhuijzen P."/>
            <person name="See P.T."/>
            <person name="Shi G."/>
            <person name="Powell H.R."/>
            <person name="Cockram J."/>
            <person name="Jorgensen L.N."/>
            <person name="Benslimane H."/>
            <person name="Strelkov S.E."/>
            <person name="Turner J."/>
            <person name="Liu Z."/>
            <person name="Moffat C.S."/>
        </authorList>
    </citation>
    <scope>NUCLEOTIDE SEQUENCE</scope>
    <source>
        <strain evidence="4">86-124</strain>
    </source>
</reference>
<feature type="compositionally biased region" description="Basic and acidic residues" evidence="1">
    <location>
        <begin position="159"/>
        <end position="174"/>
    </location>
</feature>
<evidence type="ECO:0000259" key="2">
    <source>
        <dbReference type="Pfam" id="PF23191"/>
    </source>
</evidence>
<dbReference type="AlphaFoldDB" id="A0A2W1CRD7"/>
<reference evidence="5" key="4">
    <citation type="journal article" date="2022" name="Microb. Genom.">
        <title>A global pangenome for the wheat fungal pathogen Pyrenophora tritici-repentis and prediction of effector protein structural homology.</title>
        <authorList>
            <person name="Moolhuijzen P.M."/>
            <person name="See P.T."/>
            <person name="Shi G."/>
            <person name="Powell H.R."/>
            <person name="Cockram J."/>
            <person name="Jorgensen L.N."/>
            <person name="Benslimane H."/>
            <person name="Strelkov S.E."/>
            <person name="Turner J."/>
            <person name="Liu Z."/>
            <person name="Moffat C.S."/>
        </authorList>
    </citation>
    <scope>NUCLEOTIDE SEQUENCE [LARGE SCALE GENOMIC DNA]</scope>
</reference>
<reference evidence="4" key="2">
    <citation type="submission" date="2021-05" db="EMBL/GenBank/DDBJ databases">
        <authorList>
            <person name="Moolhuijzen P.M."/>
            <person name="Moffat C.S."/>
        </authorList>
    </citation>
    <scope>NUCLEOTIDE SEQUENCE</scope>
    <source>
        <strain evidence="4">86-124</strain>
    </source>
</reference>
<name>A0A2W1CRD7_9PLEO</name>
<evidence type="ECO:0000313" key="4">
    <source>
        <dbReference type="EMBL" id="KAI1516377.1"/>
    </source>
</evidence>
<accession>A0A2W1CRD7</accession>
<dbReference type="InterPro" id="IPR056575">
    <property type="entry name" value="WH_MCM3_C"/>
</dbReference>
<comment type="caution">
    <text evidence="4">The sequence shown here is derived from an EMBL/GenBank/DDBJ whole genome shotgun (WGS) entry which is preliminary data.</text>
</comment>
<dbReference type="EMBL" id="NQIK02000003">
    <property type="protein sequence ID" value="KAF7573288.1"/>
    <property type="molecule type" value="Genomic_DNA"/>
</dbReference>
<feature type="compositionally biased region" description="Polar residues" evidence="1">
    <location>
        <begin position="1"/>
        <end position="12"/>
    </location>
</feature>
<feature type="compositionally biased region" description="Polar residues" evidence="1">
    <location>
        <begin position="23"/>
        <end position="32"/>
    </location>
</feature>
<evidence type="ECO:0000313" key="3">
    <source>
        <dbReference type="EMBL" id="KAF7573288.1"/>
    </source>
</evidence>
<reference evidence="3" key="1">
    <citation type="journal article" date="2018" name="BMC Genomics">
        <title>Comparative genomics of the wheat fungal pathogen Pyrenophora tritici-repentis reveals chromosomal variations and genome plasticity.</title>
        <authorList>
            <person name="Moolhuijzen P."/>
            <person name="See P.T."/>
            <person name="Hane J.K."/>
            <person name="Shi G."/>
            <person name="Liu Z."/>
            <person name="Oliver R.P."/>
            <person name="Moffat C.S."/>
        </authorList>
    </citation>
    <scope>NUCLEOTIDE SEQUENCE [LARGE SCALE GENOMIC DNA]</scope>
    <source>
        <strain evidence="3">M4</strain>
    </source>
</reference>
<protein>
    <recommendedName>
        <fullName evidence="2">MCM3-like winged helix domain-containing protein</fullName>
    </recommendedName>
</protein>
<feature type="region of interest" description="Disordered" evidence="1">
    <location>
        <begin position="156"/>
        <end position="201"/>
    </location>
</feature>
<dbReference type="Proteomes" id="UP000245464">
    <property type="component" value="Chromosome 3"/>
</dbReference>
<evidence type="ECO:0000313" key="5">
    <source>
        <dbReference type="Proteomes" id="UP000249757"/>
    </source>
</evidence>
<keyword evidence="5" id="KW-1185">Reference proteome</keyword>
<feature type="region of interest" description="Disordered" evidence="1">
    <location>
        <begin position="1"/>
        <end position="60"/>
    </location>
</feature>
<evidence type="ECO:0000256" key="1">
    <source>
        <dbReference type="SAM" id="MobiDB-lite"/>
    </source>
</evidence>